<feature type="transmembrane region" description="Helical" evidence="1">
    <location>
        <begin position="78"/>
        <end position="103"/>
    </location>
</feature>
<dbReference type="PANTHER" id="PTHR37013:SF4">
    <property type="entry name" value="INTEGRAL MEMBRANE PROTEIN"/>
    <property type="match status" value="1"/>
</dbReference>
<feature type="transmembrane region" description="Helical" evidence="1">
    <location>
        <begin position="115"/>
        <end position="133"/>
    </location>
</feature>
<feature type="transmembrane region" description="Helical" evidence="1">
    <location>
        <begin position="197"/>
        <end position="220"/>
    </location>
</feature>
<feature type="transmembrane region" description="Helical" evidence="1">
    <location>
        <begin position="153"/>
        <end position="171"/>
    </location>
</feature>
<dbReference type="AlphaFoldDB" id="A0A8J2I3X1"/>
<dbReference type="Proteomes" id="UP000676310">
    <property type="component" value="Unassembled WGS sequence"/>
</dbReference>
<name>A0A8J2I3X1_9PLEO</name>
<accession>A0A8J2I3X1</accession>
<gene>
    <name evidence="3" type="ORF">ALTATR162_LOCUS6235</name>
</gene>
<feature type="domain" description="DUF7703" evidence="2">
    <location>
        <begin position="19"/>
        <end position="246"/>
    </location>
</feature>
<keyword evidence="4" id="KW-1185">Reference proteome</keyword>
<reference evidence="3" key="1">
    <citation type="submission" date="2021-05" db="EMBL/GenBank/DDBJ databases">
        <authorList>
            <person name="Stam R."/>
        </authorList>
    </citation>
    <scope>NUCLEOTIDE SEQUENCE</scope>
    <source>
        <strain evidence="3">CS162</strain>
    </source>
</reference>
<keyword evidence="1" id="KW-0472">Membrane</keyword>
<feature type="transmembrane region" description="Helical" evidence="1">
    <location>
        <begin position="51"/>
        <end position="72"/>
    </location>
</feature>
<dbReference type="EMBL" id="CAJRGZ010000019">
    <property type="protein sequence ID" value="CAG5162522.1"/>
    <property type="molecule type" value="Genomic_DNA"/>
</dbReference>
<sequence length="280" mass="31475">MTSTSDVSHAAATDVADLASSMSAAAFLGIAWFICIDLNIRLLVKAARRSLYFWSCLLCSWGIIVHSIAILLANFNKWTAYSSIVIIELAWFAYVVAQSLVLYSRLNLVLKNVQIGRYILYMIIIDSVIFGLTTRHPHFNAQLHNTNLIWDKVQITAFFVQETLIGILYIYETAKYLKNMELLGNCRHTTRTNLRNLIAVNVLIIVLDCSVMGLCFRGYFFLQGFYKVAVYAVKLRTEFTILNQLRKALTGASTGGSGLAAQRDIAMSLPKRNNIVEIVE</sequence>
<evidence type="ECO:0000313" key="4">
    <source>
        <dbReference type="Proteomes" id="UP000676310"/>
    </source>
</evidence>
<keyword evidence="1" id="KW-0812">Transmembrane</keyword>
<dbReference type="OrthoDB" id="405906at2759"/>
<dbReference type="PANTHER" id="PTHR37013">
    <property type="entry name" value="INTEGRAL MEMBRANE PROTEIN (AFU_ORTHOLOGUE AFUA_1G05950)-RELATED"/>
    <property type="match status" value="1"/>
</dbReference>
<evidence type="ECO:0000313" key="3">
    <source>
        <dbReference type="EMBL" id="CAG5162522.1"/>
    </source>
</evidence>
<protein>
    <recommendedName>
        <fullName evidence="2">DUF7703 domain-containing protein</fullName>
    </recommendedName>
</protein>
<proteinExistence type="predicted"/>
<dbReference type="RefSeq" id="XP_043169791.1">
    <property type="nucleotide sequence ID" value="XM_043313856.1"/>
</dbReference>
<organism evidence="3 4">
    <name type="scientific">Alternaria atra</name>
    <dbReference type="NCBI Taxonomy" id="119953"/>
    <lineage>
        <taxon>Eukaryota</taxon>
        <taxon>Fungi</taxon>
        <taxon>Dikarya</taxon>
        <taxon>Ascomycota</taxon>
        <taxon>Pezizomycotina</taxon>
        <taxon>Dothideomycetes</taxon>
        <taxon>Pleosporomycetidae</taxon>
        <taxon>Pleosporales</taxon>
        <taxon>Pleosporineae</taxon>
        <taxon>Pleosporaceae</taxon>
        <taxon>Alternaria</taxon>
        <taxon>Alternaria sect. Ulocladioides</taxon>
    </lineage>
</organism>
<dbReference type="Pfam" id="PF24802">
    <property type="entry name" value="DUF7703"/>
    <property type="match status" value="1"/>
</dbReference>
<dbReference type="GeneID" id="67018102"/>
<dbReference type="InterPro" id="IPR056120">
    <property type="entry name" value="DUF7703"/>
</dbReference>
<keyword evidence="1" id="KW-1133">Transmembrane helix</keyword>
<evidence type="ECO:0000259" key="2">
    <source>
        <dbReference type="Pfam" id="PF24802"/>
    </source>
</evidence>
<feature type="transmembrane region" description="Helical" evidence="1">
    <location>
        <begin position="24"/>
        <end position="44"/>
    </location>
</feature>
<comment type="caution">
    <text evidence="3">The sequence shown here is derived from an EMBL/GenBank/DDBJ whole genome shotgun (WGS) entry which is preliminary data.</text>
</comment>
<evidence type="ECO:0000256" key="1">
    <source>
        <dbReference type="SAM" id="Phobius"/>
    </source>
</evidence>